<gene>
    <name evidence="1" type="ORF">MNODULE_09795</name>
</gene>
<proteinExistence type="predicted"/>
<dbReference type="Proteomes" id="UP000534783">
    <property type="component" value="Unassembled WGS sequence"/>
</dbReference>
<accession>A0A7X6DPL5</accession>
<comment type="caution">
    <text evidence="1">The sequence shown here is derived from an EMBL/GenBank/DDBJ whole genome shotgun (WGS) entry which is preliminary data.</text>
</comment>
<name>A0A7X6DPL5_9BACT</name>
<reference evidence="1 2" key="1">
    <citation type="journal article" date="2020" name="Nature">
        <title>Bacterial chemolithoautotrophy via manganese oxidation.</title>
        <authorList>
            <person name="Yu H."/>
            <person name="Leadbetter J.R."/>
        </authorList>
    </citation>
    <scope>NUCLEOTIDE SEQUENCE [LARGE SCALE GENOMIC DNA]</scope>
    <source>
        <strain evidence="1 2">Mn-1</strain>
    </source>
</reference>
<keyword evidence="2" id="KW-1185">Reference proteome</keyword>
<protein>
    <submittedName>
        <fullName evidence="1">Uncharacterized protein</fullName>
    </submittedName>
</protein>
<dbReference type="RefSeq" id="WP_168059373.1">
    <property type="nucleotide sequence ID" value="NZ_VTOW01000002.1"/>
</dbReference>
<evidence type="ECO:0000313" key="2">
    <source>
        <dbReference type="Proteomes" id="UP000534783"/>
    </source>
</evidence>
<evidence type="ECO:0000313" key="1">
    <source>
        <dbReference type="EMBL" id="NKE71030.1"/>
    </source>
</evidence>
<dbReference type="EMBL" id="VTOW01000002">
    <property type="protein sequence ID" value="NKE71030.1"/>
    <property type="molecule type" value="Genomic_DNA"/>
</dbReference>
<sequence>MKVNFYGRLFLLVIPVLFLLSCESGPEVAPHADWADVTLHAVGIGQIQGEWSLSDRIQAVQDAKVDAYAKLESQIMMLQIDSKKTISELVAKDEQIGKKIASFVRGARIVRTDNRENGVEILTELFLGENFKATIGLAERKPRPVPRGNTPESSRF</sequence>
<dbReference type="AlphaFoldDB" id="A0A7X6DPL5"/>
<dbReference type="PROSITE" id="PS51257">
    <property type="entry name" value="PROKAR_LIPOPROTEIN"/>
    <property type="match status" value="1"/>
</dbReference>
<organism evidence="1 2">
    <name type="scientific">Candidatus Manganitrophus noduliformans</name>
    <dbReference type="NCBI Taxonomy" id="2606439"/>
    <lineage>
        <taxon>Bacteria</taxon>
        <taxon>Pseudomonadati</taxon>
        <taxon>Nitrospirota</taxon>
        <taxon>Nitrospiria</taxon>
        <taxon>Candidatus Troglogloeales</taxon>
        <taxon>Candidatus Manganitrophaceae</taxon>
        <taxon>Candidatus Manganitrophus</taxon>
    </lineage>
</organism>